<dbReference type="CDD" id="cd12347">
    <property type="entry name" value="RRM_PPIE"/>
    <property type="match status" value="1"/>
</dbReference>
<protein>
    <submittedName>
        <fullName evidence="6">Glycine-rich RNA-binding protein 3, mitochondrial</fullName>
    </submittedName>
</protein>
<dbReference type="SMART" id="SM00360">
    <property type="entry name" value="RRM"/>
    <property type="match status" value="1"/>
</dbReference>
<keyword evidence="1 2" id="KW-0694">RNA-binding</keyword>
<organism evidence="6 7">
    <name type="scientific">Apostasia shenzhenica</name>
    <dbReference type="NCBI Taxonomy" id="1088818"/>
    <lineage>
        <taxon>Eukaryota</taxon>
        <taxon>Viridiplantae</taxon>
        <taxon>Streptophyta</taxon>
        <taxon>Embryophyta</taxon>
        <taxon>Tracheophyta</taxon>
        <taxon>Spermatophyta</taxon>
        <taxon>Magnoliopsida</taxon>
        <taxon>Liliopsida</taxon>
        <taxon>Asparagales</taxon>
        <taxon>Orchidaceae</taxon>
        <taxon>Apostasioideae</taxon>
        <taxon>Apostasia</taxon>
    </lineage>
</organism>
<feature type="coiled-coil region" evidence="3">
    <location>
        <begin position="124"/>
        <end position="170"/>
    </location>
</feature>
<keyword evidence="3" id="KW-0175">Coiled coil</keyword>
<dbReference type="SUPFAM" id="SSF54928">
    <property type="entry name" value="RNA-binding domain, RBD"/>
    <property type="match status" value="1"/>
</dbReference>
<dbReference type="Pfam" id="PF00076">
    <property type="entry name" value="RRM_1"/>
    <property type="match status" value="1"/>
</dbReference>
<evidence type="ECO:0000256" key="3">
    <source>
        <dbReference type="SAM" id="Coils"/>
    </source>
</evidence>
<dbReference type="EMBL" id="KZ451888">
    <property type="protein sequence ID" value="PKA65875.1"/>
    <property type="molecule type" value="Genomic_DNA"/>
</dbReference>
<accession>A0A2I0BDK7</accession>
<dbReference type="STRING" id="1088818.A0A2I0BDK7"/>
<dbReference type="InterPro" id="IPR012677">
    <property type="entry name" value="Nucleotide-bd_a/b_plait_sf"/>
</dbReference>
<reference evidence="6 7" key="1">
    <citation type="journal article" date="2017" name="Nature">
        <title>The Apostasia genome and the evolution of orchids.</title>
        <authorList>
            <person name="Zhang G.Q."/>
            <person name="Liu K.W."/>
            <person name="Li Z."/>
            <person name="Lohaus R."/>
            <person name="Hsiao Y.Y."/>
            <person name="Niu S.C."/>
            <person name="Wang J.Y."/>
            <person name="Lin Y.C."/>
            <person name="Xu Q."/>
            <person name="Chen L.J."/>
            <person name="Yoshida K."/>
            <person name="Fujiwara S."/>
            <person name="Wang Z.W."/>
            <person name="Zhang Y.Q."/>
            <person name="Mitsuda N."/>
            <person name="Wang M."/>
            <person name="Liu G.H."/>
            <person name="Pecoraro L."/>
            <person name="Huang H.X."/>
            <person name="Xiao X.J."/>
            <person name="Lin M."/>
            <person name="Wu X.Y."/>
            <person name="Wu W.L."/>
            <person name="Chen Y.Y."/>
            <person name="Chang S.B."/>
            <person name="Sakamoto S."/>
            <person name="Ohme-Takagi M."/>
            <person name="Yagi M."/>
            <person name="Zeng S.J."/>
            <person name="Shen C.Y."/>
            <person name="Yeh C.M."/>
            <person name="Luo Y.B."/>
            <person name="Tsai W.C."/>
            <person name="Van de Peer Y."/>
            <person name="Liu Z.J."/>
        </authorList>
    </citation>
    <scope>NUCLEOTIDE SEQUENCE [LARGE SCALE GENOMIC DNA]</scope>
    <source>
        <strain evidence="7">cv. Shenzhen</strain>
        <tissue evidence="6">Stem</tissue>
    </source>
</reference>
<dbReference type="InterPro" id="IPR034168">
    <property type="entry name" value="PPIE_RRM"/>
</dbReference>
<name>A0A2I0BDK7_9ASPA</name>
<evidence type="ECO:0000313" key="6">
    <source>
        <dbReference type="EMBL" id="PKA65875.1"/>
    </source>
</evidence>
<dbReference type="GO" id="GO:0003723">
    <property type="term" value="F:RNA binding"/>
    <property type="evidence" value="ECO:0007669"/>
    <property type="project" value="UniProtKB-UniRule"/>
</dbReference>
<dbReference type="InterPro" id="IPR035979">
    <property type="entry name" value="RBD_domain_sf"/>
</dbReference>
<evidence type="ECO:0000256" key="1">
    <source>
        <dbReference type="ARBA" id="ARBA00022884"/>
    </source>
</evidence>
<evidence type="ECO:0000256" key="4">
    <source>
        <dbReference type="SAM" id="MobiDB-lite"/>
    </source>
</evidence>
<dbReference type="PANTHER" id="PTHR48037:SF1">
    <property type="entry name" value="RRM DOMAIN-CONTAINING PROTEIN"/>
    <property type="match status" value="1"/>
</dbReference>
<evidence type="ECO:0000259" key="5">
    <source>
        <dbReference type="PROSITE" id="PS50102"/>
    </source>
</evidence>
<dbReference type="AlphaFoldDB" id="A0A2I0BDK7"/>
<feature type="coiled-coil region" evidence="3">
    <location>
        <begin position="718"/>
        <end position="766"/>
    </location>
</feature>
<dbReference type="Proteomes" id="UP000236161">
    <property type="component" value="Unassembled WGS sequence"/>
</dbReference>
<feature type="compositionally biased region" description="Basic residues" evidence="4">
    <location>
        <begin position="267"/>
        <end position="278"/>
    </location>
</feature>
<dbReference type="Gene3D" id="3.30.70.330">
    <property type="match status" value="1"/>
</dbReference>
<proteinExistence type="predicted"/>
<feature type="region of interest" description="Disordered" evidence="4">
    <location>
        <begin position="267"/>
        <end position="315"/>
    </location>
</feature>
<feature type="domain" description="RRM" evidence="5">
    <location>
        <begin position="8"/>
        <end position="99"/>
    </location>
</feature>
<gene>
    <name evidence="6" type="primary">RBG3</name>
    <name evidence="6" type="ORF">AXF42_Ash010284</name>
</gene>
<dbReference type="PANTHER" id="PTHR48037">
    <property type="entry name" value="ATPASE E1"/>
    <property type="match status" value="1"/>
</dbReference>
<dbReference type="OrthoDB" id="193499at2759"/>
<dbReference type="InterPro" id="IPR000504">
    <property type="entry name" value="RRM_dom"/>
</dbReference>
<sequence length="882" mass="96110">MNLQVQKNTLYVGFVCGFGGGGINEGGLAEEVNESILHSAFIPFGDIKDVKTPLDQATQKHRSFGFVTFLEREDAAAAMDNMDGAELYGRVLTVNYALPERIKGGEQGWAAQPIWADADTWFERQQQEQEMQRLQAEQRAAMQAAEELHRKKLAEEREGEKEEENETKTDLVAVAEAVVRAAGRTGRRREGGGARVGTQATLGWACGRHSGGRACVVDARRWPTGCRKAEPELERRASAGRRARARANRRVCSGGRERAALGRALRAARGRQAGRRAARGIAGGGMGQPEERRSRLRSSMLGGPAGGRRCERRERSSRRVIAGMVQLHPGSLVFRRKGDGRSPSVVYPSLERFAVRTGRPVGRHVFGQDAAQEPRVNISPPHCQGANINMGPGMRTVTKVDALPEMAERKWKIASNFSKKRAGAPPVDAPLGKKMSEAGAPLEAEAPTARVAVALAQTLELLQGPAGTEAAEVVAVSDSPVKPPLKVKELREVVLVGETATGEKLAPGKIMLKDEEFERLLPGVGGSDEGKGKPSLVVGRPTPLRTSILASDVAIVSEKSRGLLGKRLVEMRGESLLTASGTRGSEVEKVMKKRGEALPAVSSSPFGTEGVWSTLGDRLSEIRRAEEKILRNTSEVLEVMKSLKGKEDVEARCLREVRELEGALSQATERSLADQKGQLGKMYEIEDRLASLAKVNAEWANKSEIARGEFNRNLAGVNQAHSAHVKDLQKRIKDLDNDREALREEKRRLREEVTKAREALSGAKEAASEACRREELLKSEVCSLRALVENSSGWRGRRMEDLEEAVKRAVKIVSASPVGRHAQHQAAFDALLQTLVDVGILNLENIRDSAVLSFCGPKGPDRFFNDGSCRPDETPSPRSYTG</sequence>
<dbReference type="FunFam" id="3.30.70.330:FF:000557">
    <property type="entry name" value="Peptidyl-prolyl cis-trans isomerase"/>
    <property type="match status" value="1"/>
</dbReference>
<dbReference type="PROSITE" id="PS50102">
    <property type="entry name" value="RRM"/>
    <property type="match status" value="1"/>
</dbReference>
<evidence type="ECO:0000313" key="7">
    <source>
        <dbReference type="Proteomes" id="UP000236161"/>
    </source>
</evidence>
<keyword evidence="7" id="KW-1185">Reference proteome</keyword>
<evidence type="ECO:0000256" key="2">
    <source>
        <dbReference type="PROSITE-ProRule" id="PRU00176"/>
    </source>
</evidence>